<protein>
    <submittedName>
        <fullName evidence="6">DoxX family protein</fullName>
    </submittedName>
</protein>
<evidence type="ECO:0000313" key="6">
    <source>
        <dbReference type="EMBL" id="KAA9038087.1"/>
    </source>
</evidence>
<accession>A0A5J5IE51</accession>
<evidence type="ECO:0000313" key="7">
    <source>
        <dbReference type="Proteomes" id="UP000326903"/>
    </source>
</evidence>
<evidence type="ECO:0000256" key="1">
    <source>
        <dbReference type="ARBA" id="ARBA00004141"/>
    </source>
</evidence>
<dbReference type="Proteomes" id="UP000326903">
    <property type="component" value="Unassembled WGS sequence"/>
</dbReference>
<keyword evidence="2 5" id="KW-0812">Transmembrane</keyword>
<evidence type="ECO:0000256" key="2">
    <source>
        <dbReference type="ARBA" id="ARBA00022692"/>
    </source>
</evidence>
<feature type="transmembrane region" description="Helical" evidence="5">
    <location>
        <begin position="99"/>
        <end position="116"/>
    </location>
</feature>
<name>A0A5J5IE51_9BACT</name>
<dbReference type="RefSeq" id="WP_150415647.1">
    <property type="nucleotide sequence ID" value="NZ_VYQF01000004.1"/>
</dbReference>
<dbReference type="GO" id="GO:0016020">
    <property type="term" value="C:membrane"/>
    <property type="evidence" value="ECO:0007669"/>
    <property type="project" value="UniProtKB-SubCell"/>
</dbReference>
<feature type="transmembrane region" description="Helical" evidence="5">
    <location>
        <begin position="46"/>
        <end position="66"/>
    </location>
</feature>
<dbReference type="PIRSF" id="PIRSF030066">
    <property type="entry name" value="UCP030066"/>
    <property type="match status" value="1"/>
</dbReference>
<dbReference type="InterPro" id="IPR032808">
    <property type="entry name" value="DoxX"/>
</dbReference>
<comment type="caution">
    <text evidence="6">The sequence shown here is derived from an EMBL/GenBank/DDBJ whole genome shotgun (WGS) entry which is preliminary data.</text>
</comment>
<dbReference type="InterPro" id="IPR016944">
    <property type="entry name" value="UCP030066"/>
</dbReference>
<evidence type="ECO:0000256" key="5">
    <source>
        <dbReference type="SAM" id="Phobius"/>
    </source>
</evidence>
<dbReference type="AlphaFoldDB" id="A0A5J5IE51"/>
<keyword evidence="7" id="KW-1185">Reference proteome</keyword>
<dbReference type="EMBL" id="VYQF01000004">
    <property type="protein sequence ID" value="KAA9038087.1"/>
    <property type="molecule type" value="Genomic_DNA"/>
</dbReference>
<comment type="subcellular location">
    <subcellularLocation>
        <location evidence="1">Membrane</location>
        <topology evidence="1">Multi-pass membrane protein</topology>
    </subcellularLocation>
</comment>
<dbReference type="Pfam" id="PF13564">
    <property type="entry name" value="DoxX_2"/>
    <property type="match status" value="1"/>
</dbReference>
<keyword evidence="3 5" id="KW-1133">Transmembrane helix</keyword>
<feature type="transmembrane region" description="Helical" evidence="5">
    <location>
        <begin position="73"/>
        <end position="93"/>
    </location>
</feature>
<proteinExistence type="predicted"/>
<reference evidence="6 7" key="1">
    <citation type="submission" date="2019-09" db="EMBL/GenBank/DDBJ databases">
        <title>Draft genome sequence of Ginsengibacter sp. BR5-29.</title>
        <authorList>
            <person name="Im W.-T."/>
        </authorList>
    </citation>
    <scope>NUCLEOTIDE SEQUENCE [LARGE SCALE GENOMIC DNA]</scope>
    <source>
        <strain evidence="6 7">BR5-29</strain>
    </source>
</reference>
<evidence type="ECO:0000256" key="3">
    <source>
        <dbReference type="ARBA" id="ARBA00022989"/>
    </source>
</evidence>
<organism evidence="6 7">
    <name type="scientific">Ginsengibacter hankyongi</name>
    <dbReference type="NCBI Taxonomy" id="2607284"/>
    <lineage>
        <taxon>Bacteria</taxon>
        <taxon>Pseudomonadati</taxon>
        <taxon>Bacteroidota</taxon>
        <taxon>Chitinophagia</taxon>
        <taxon>Chitinophagales</taxon>
        <taxon>Chitinophagaceae</taxon>
        <taxon>Ginsengibacter</taxon>
    </lineage>
</organism>
<keyword evidence="4 5" id="KW-0472">Membrane</keyword>
<gene>
    <name evidence="6" type="ORF">FW778_15125</name>
</gene>
<sequence length="123" mass="13834">MKKTKILYWIITGLFAASMLFSAIPDVLSTADAIKFMNNQLGYPNYIVPFLGVAKVLGVIAILIPGFKRITEWAYAGLFFDLAGATYSVLATYGLQSSLMFMVLPIIFLFLSYYLWHKKMNTV</sequence>
<evidence type="ECO:0000256" key="4">
    <source>
        <dbReference type="ARBA" id="ARBA00023136"/>
    </source>
</evidence>